<sequence length="69" mass="7664">MDCLNQKLRREVDRVNPSINLPPVDARSPDLKVGIVNIPGVQQQYGRNFGVSVAPYRPPPVFSSPIGHR</sequence>
<name>A0A562R6F1_9BRAD</name>
<protein>
    <submittedName>
        <fullName evidence="1">Uncharacterized protein</fullName>
    </submittedName>
</protein>
<gene>
    <name evidence="1" type="ORF">IQ16_05708</name>
</gene>
<dbReference type="OrthoDB" id="7376530at2"/>
<comment type="caution">
    <text evidence="1">The sequence shown here is derived from an EMBL/GenBank/DDBJ whole genome shotgun (WGS) entry which is preliminary data.</text>
</comment>
<accession>A0A562R6F1</accession>
<proteinExistence type="predicted"/>
<dbReference type="Proteomes" id="UP000316291">
    <property type="component" value="Unassembled WGS sequence"/>
</dbReference>
<dbReference type="AlphaFoldDB" id="A0A562R6F1"/>
<evidence type="ECO:0000313" key="2">
    <source>
        <dbReference type="Proteomes" id="UP000316291"/>
    </source>
</evidence>
<dbReference type="EMBL" id="VLLA01000017">
    <property type="protein sequence ID" value="TWI64649.1"/>
    <property type="molecule type" value="Genomic_DNA"/>
</dbReference>
<organism evidence="1 2">
    <name type="scientific">Bradyrhizobium huanghuaihaiense</name>
    <dbReference type="NCBI Taxonomy" id="990078"/>
    <lineage>
        <taxon>Bacteria</taxon>
        <taxon>Pseudomonadati</taxon>
        <taxon>Pseudomonadota</taxon>
        <taxon>Alphaproteobacteria</taxon>
        <taxon>Hyphomicrobiales</taxon>
        <taxon>Nitrobacteraceae</taxon>
        <taxon>Bradyrhizobium</taxon>
    </lineage>
</organism>
<reference evidence="1 2" key="1">
    <citation type="journal article" date="2015" name="Stand. Genomic Sci.">
        <title>Genomic Encyclopedia of Bacterial and Archaeal Type Strains, Phase III: the genomes of soil and plant-associated and newly described type strains.</title>
        <authorList>
            <person name="Whitman W.B."/>
            <person name="Woyke T."/>
            <person name="Klenk H.P."/>
            <person name="Zhou Y."/>
            <person name="Lilburn T.G."/>
            <person name="Beck B.J."/>
            <person name="De Vos P."/>
            <person name="Vandamme P."/>
            <person name="Eisen J.A."/>
            <person name="Garrity G."/>
            <person name="Hugenholtz P."/>
            <person name="Kyrpides N.C."/>
        </authorList>
    </citation>
    <scope>NUCLEOTIDE SEQUENCE [LARGE SCALE GENOMIC DNA]</scope>
    <source>
        <strain evidence="1 2">CGMCC 1.10948</strain>
    </source>
</reference>
<keyword evidence="2" id="KW-1185">Reference proteome</keyword>
<evidence type="ECO:0000313" key="1">
    <source>
        <dbReference type="EMBL" id="TWI64649.1"/>
    </source>
</evidence>